<name>A0A931FXK2_9ACTN</name>
<dbReference type="RefSeq" id="WP_196415422.1">
    <property type="nucleotide sequence ID" value="NZ_JADQTO010000008.1"/>
</dbReference>
<dbReference type="AlphaFoldDB" id="A0A931FXK2"/>
<protein>
    <submittedName>
        <fullName evidence="1">Uncharacterized protein</fullName>
    </submittedName>
</protein>
<evidence type="ECO:0000313" key="2">
    <source>
        <dbReference type="Proteomes" id="UP000598146"/>
    </source>
</evidence>
<keyword evidence="2" id="KW-1185">Reference proteome</keyword>
<evidence type="ECO:0000313" key="1">
    <source>
        <dbReference type="EMBL" id="MBG0563653.1"/>
    </source>
</evidence>
<organism evidence="1 2">
    <name type="scientific">Actinoplanes aureus</name>
    <dbReference type="NCBI Taxonomy" id="2792083"/>
    <lineage>
        <taxon>Bacteria</taxon>
        <taxon>Bacillati</taxon>
        <taxon>Actinomycetota</taxon>
        <taxon>Actinomycetes</taxon>
        <taxon>Micromonosporales</taxon>
        <taxon>Micromonosporaceae</taxon>
        <taxon>Actinoplanes</taxon>
    </lineage>
</organism>
<dbReference type="Proteomes" id="UP000598146">
    <property type="component" value="Unassembled WGS sequence"/>
</dbReference>
<accession>A0A931FXK2</accession>
<sequence>MLAEARTAGFTGPVILEHEARWCPDAAPISAAIAAAAGLLAPVPALCRCA</sequence>
<reference evidence="1" key="1">
    <citation type="submission" date="2020-11" db="EMBL/GenBank/DDBJ databases">
        <title>Isolation and identification of active actinomycetes.</title>
        <authorList>
            <person name="Sun X."/>
        </authorList>
    </citation>
    <scope>NUCLEOTIDE SEQUENCE</scope>
    <source>
        <strain evidence="1">NEAU-A11</strain>
    </source>
</reference>
<gene>
    <name evidence="1" type="ORF">I4J89_19595</name>
</gene>
<dbReference type="EMBL" id="JADQTO010000008">
    <property type="protein sequence ID" value="MBG0563653.1"/>
    <property type="molecule type" value="Genomic_DNA"/>
</dbReference>
<comment type="caution">
    <text evidence="1">The sequence shown here is derived from an EMBL/GenBank/DDBJ whole genome shotgun (WGS) entry which is preliminary data.</text>
</comment>
<proteinExistence type="predicted"/>